<dbReference type="GeneID" id="108990261"/>
<evidence type="ECO:0000313" key="1">
    <source>
        <dbReference type="Proteomes" id="UP000235220"/>
    </source>
</evidence>
<proteinExistence type="predicted"/>
<dbReference type="RefSeq" id="XP_018819748.1">
    <property type="nucleotide sequence ID" value="XM_018964203.2"/>
</dbReference>
<dbReference type="AlphaFoldDB" id="A0A2I4EK41"/>
<dbReference type="PANTHER" id="PTHR31170">
    <property type="entry name" value="BNAC04G53230D PROTEIN"/>
    <property type="match status" value="1"/>
</dbReference>
<reference evidence="2" key="1">
    <citation type="submission" date="2025-08" db="UniProtKB">
        <authorList>
            <consortium name="RefSeq"/>
        </authorList>
    </citation>
    <scope>IDENTIFICATION</scope>
    <source>
        <tissue evidence="2">Leaves</tissue>
    </source>
</reference>
<keyword evidence="1" id="KW-1185">Reference proteome</keyword>
<sequence>MGSPAPAVNAFSKQEVEYKELIIDFTPELEPPWPECCIYRVPKRLREVQPMAYTPRLVSIGPFHHRSEELKDMERQKFIYLRDFCNRTGKSIEYLARIIRPLEMKIRCYYSETFLHMSSEGFANMIVLDAMFILELFWRKSQKSMAQKDYMLCRPCMERGIQHDLLLLENQIPFFVLEELYFNVELNVGHQNGEPKTKKPTLLELSCGFFGHLDYDFKPESKKCFYHDLVGCFRTSQNPSPSSPEPEKFENDEVNHIKDLVNRFPQDRSSPNFIEVKHFTDLVRYFFCPPSKEGQNSKKCGHVKQCFPDWVGCCCPRQEDPKPSSPERKVPMHFTDSVSHEFFPPPEPKHCTDLVRRIFRPSNRKREGSKPEKKRTKPLCTATKLDEAGLKIARPDSERPLLQIQFRENNCECLIKRCPVLNLSWLLSCLPCLKSTCLVHMQRFLEVPPLRVDDKTEGLFRNLMALEQCHYPSETYICDYIVLLDDLITTKADVTLLVEKKIIVNELGSSAAVTKLVNNLGLEIEESGNHYEELCEKLNEYYENNWNRLVGTLTKVYFSDFFKGTATVAGIIVLGLTLWNFQRLLRWSLGKY</sequence>
<dbReference type="Gramene" id="Jr05_02970_p1">
    <property type="protein sequence ID" value="cds.Jr05_02970_p1"/>
    <property type="gene ID" value="Jr05_02970"/>
</dbReference>
<dbReference type="Pfam" id="PF03140">
    <property type="entry name" value="DUF247"/>
    <property type="match status" value="1"/>
</dbReference>
<accession>A0A2I4EK41</accession>
<gene>
    <name evidence="2" type="primary">LOC108990261</name>
</gene>
<dbReference type="PANTHER" id="PTHR31170:SF9">
    <property type="entry name" value="PROTEIN, PUTATIVE (DUF247)-RELATED"/>
    <property type="match status" value="1"/>
</dbReference>
<organism evidence="1 2">
    <name type="scientific">Juglans regia</name>
    <name type="common">English walnut</name>
    <dbReference type="NCBI Taxonomy" id="51240"/>
    <lineage>
        <taxon>Eukaryota</taxon>
        <taxon>Viridiplantae</taxon>
        <taxon>Streptophyta</taxon>
        <taxon>Embryophyta</taxon>
        <taxon>Tracheophyta</taxon>
        <taxon>Spermatophyta</taxon>
        <taxon>Magnoliopsida</taxon>
        <taxon>eudicotyledons</taxon>
        <taxon>Gunneridae</taxon>
        <taxon>Pentapetalae</taxon>
        <taxon>rosids</taxon>
        <taxon>fabids</taxon>
        <taxon>Fagales</taxon>
        <taxon>Juglandaceae</taxon>
        <taxon>Juglans</taxon>
    </lineage>
</organism>
<dbReference type="OrthoDB" id="591587at2759"/>
<dbReference type="InterPro" id="IPR004158">
    <property type="entry name" value="DUF247_pln"/>
</dbReference>
<dbReference type="Proteomes" id="UP000235220">
    <property type="component" value="Chromosome 5"/>
</dbReference>
<dbReference type="FunCoup" id="A0A2I4EK41">
    <property type="interactions" value="21"/>
</dbReference>
<evidence type="ECO:0000313" key="2">
    <source>
        <dbReference type="RefSeq" id="XP_018819748.1"/>
    </source>
</evidence>
<dbReference type="KEGG" id="jre:108990261"/>
<name>A0A2I4EK41_JUGRE</name>
<protein>
    <submittedName>
        <fullName evidence="2">Uncharacterized protein LOC108990261</fullName>
    </submittedName>
</protein>